<name>A0ABV5M0V0_9ACTN</name>
<evidence type="ECO:0000313" key="3">
    <source>
        <dbReference type="EMBL" id="MFB9442442.1"/>
    </source>
</evidence>
<dbReference type="Proteomes" id="UP001589608">
    <property type="component" value="Unassembled WGS sequence"/>
</dbReference>
<keyword evidence="2" id="KW-0472">Membrane</keyword>
<sequence>MRSFNTGPAGTFMMIVGLLLAVSSVYTAFTQSRWPALLPSILIGLALTAVGYSLVARARRARSRSRSDGSDGDEFQGPGT</sequence>
<gene>
    <name evidence="3" type="ORF">ACFFTR_04995</name>
</gene>
<dbReference type="RefSeq" id="WP_223100952.1">
    <property type="nucleotide sequence ID" value="NZ_CP061913.1"/>
</dbReference>
<keyword evidence="2" id="KW-1133">Transmembrane helix</keyword>
<protein>
    <submittedName>
        <fullName evidence="3">Uncharacterized protein</fullName>
    </submittedName>
</protein>
<dbReference type="EMBL" id="JBHMCA010000014">
    <property type="protein sequence ID" value="MFB9442442.1"/>
    <property type="molecule type" value="Genomic_DNA"/>
</dbReference>
<evidence type="ECO:0000256" key="2">
    <source>
        <dbReference type="SAM" id="Phobius"/>
    </source>
</evidence>
<feature type="region of interest" description="Disordered" evidence="1">
    <location>
        <begin position="59"/>
        <end position="80"/>
    </location>
</feature>
<reference evidence="3 4" key="1">
    <citation type="submission" date="2024-09" db="EMBL/GenBank/DDBJ databases">
        <authorList>
            <person name="Sun Q."/>
            <person name="Mori K."/>
        </authorList>
    </citation>
    <scope>NUCLEOTIDE SEQUENCE [LARGE SCALE GENOMIC DNA]</scope>
    <source>
        <strain evidence="3 4">JCM 3307</strain>
    </source>
</reference>
<feature type="transmembrane region" description="Helical" evidence="2">
    <location>
        <begin position="37"/>
        <end position="56"/>
    </location>
</feature>
<evidence type="ECO:0000313" key="4">
    <source>
        <dbReference type="Proteomes" id="UP001589608"/>
    </source>
</evidence>
<evidence type="ECO:0000256" key="1">
    <source>
        <dbReference type="SAM" id="MobiDB-lite"/>
    </source>
</evidence>
<organism evidence="3 4">
    <name type="scientific">Dactylosporangium vinaceum</name>
    <dbReference type="NCBI Taxonomy" id="53362"/>
    <lineage>
        <taxon>Bacteria</taxon>
        <taxon>Bacillati</taxon>
        <taxon>Actinomycetota</taxon>
        <taxon>Actinomycetes</taxon>
        <taxon>Micromonosporales</taxon>
        <taxon>Micromonosporaceae</taxon>
        <taxon>Dactylosporangium</taxon>
    </lineage>
</organism>
<accession>A0ABV5M0V0</accession>
<proteinExistence type="predicted"/>
<comment type="caution">
    <text evidence="3">The sequence shown here is derived from an EMBL/GenBank/DDBJ whole genome shotgun (WGS) entry which is preliminary data.</text>
</comment>
<keyword evidence="4" id="KW-1185">Reference proteome</keyword>
<keyword evidence="2" id="KW-0812">Transmembrane</keyword>